<comment type="caution">
    <text evidence="3">The sequence shown here is derived from an EMBL/GenBank/DDBJ whole genome shotgun (WGS) entry which is preliminary data.</text>
</comment>
<dbReference type="EMBL" id="DSJL01000011">
    <property type="protein sequence ID" value="HEF65947.1"/>
    <property type="molecule type" value="Genomic_DNA"/>
</dbReference>
<keyword evidence="1 3" id="KW-0378">Hydrolase</keyword>
<protein>
    <submittedName>
        <fullName evidence="3">Class A beta-lactamase-related serine hydrolase</fullName>
    </submittedName>
</protein>
<name>A0A7C1K550_THERO</name>
<accession>A0A7C1K550</accession>
<evidence type="ECO:0000256" key="1">
    <source>
        <dbReference type="ARBA" id="ARBA00022801"/>
    </source>
</evidence>
<dbReference type="InterPro" id="IPR001466">
    <property type="entry name" value="Beta-lactam-related"/>
</dbReference>
<dbReference type="AlphaFoldDB" id="A0A7C1K550"/>
<feature type="domain" description="Beta-lactamase-related" evidence="2">
    <location>
        <begin position="11"/>
        <end position="327"/>
    </location>
</feature>
<dbReference type="Pfam" id="PF00144">
    <property type="entry name" value="Beta-lactamase"/>
    <property type="match status" value="1"/>
</dbReference>
<dbReference type="InterPro" id="IPR050789">
    <property type="entry name" value="Diverse_Enzym_Activities"/>
</dbReference>
<reference evidence="3" key="1">
    <citation type="journal article" date="2020" name="mSystems">
        <title>Genome- and Community-Level Interaction Insights into Carbon Utilization and Element Cycling Functions of Hydrothermarchaeota in Hydrothermal Sediment.</title>
        <authorList>
            <person name="Zhou Z."/>
            <person name="Liu Y."/>
            <person name="Xu W."/>
            <person name="Pan J."/>
            <person name="Luo Z.H."/>
            <person name="Li M."/>
        </authorList>
    </citation>
    <scope>NUCLEOTIDE SEQUENCE [LARGE SCALE GENOMIC DNA]</scope>
    <source>
        <strain evidence="3">SpSt-222</strain>
    </source>
</reference>
<dbReference type="Gene3D" id="3.40.710.10">
    <property type="entry name" value="DD-peptidase/beta-lactamase superfamily"/>
    <property type="match status" value="1"/>
</dbReference>
<sequence>MIERLSEVTSRIASFIDSGELDGAGLAVVHGGRRVLEWYGGEGAPGLPAGPTVLWPLASVSKLYTAATILALVERGILTLGTTVASILPEFDEDERRTITVRHLLTHTSGIPYEPVDMELLLQQQLPLDEVIEAAFTEPLDFAPGSRIGYSDLGYALLGVLAERVTGRPFPELMREFVLLPAGLHETHFPLRGDENERRLARVVGGLGDGLPWAMYGARYGLRLAHPAWGVVATLPDVVQFLLHFTPHAPGRLLARATVAAMTSRQTPDTLGLPGWGLGFEVGGGYFGEVDLFSPSCFGHTGATGCAAWYDPAYDLAVVFVSNRHLNLGRERFLQRIASVLNGVVAAVT</sequence>
<evidence type="ECO:0000313" key="3">
    <source>
        <dbReference type="EMBL" id="HEF65947.1"/>
    </source>
</evidence>
<dbReference type="PANTHER" id="PTHR43283:SF11">
    <property type="entry name" value="BETA-LACTAMASE-RELATED DOMAIN-CONTAINING PROTEIN"/>
    <property type="match status" value="1"/>
</dbReference>
<gene>
    <name evidence="3" type="ORF">ENP47_10165</name>
</gene>
<dbReference type="GO" id="GO:0016787">
    <property type="term" value="F:hydrolase activity"/>
    <property type="evidence" value="ECO:0007669"/>
    <property type="project" value="UniProtKB-KW"/>
</dbReference>
<proteinExistence type="predicted"/>
<organism evidence="3">
    <name type="scientific">Thermomicrobium roseum</name>
    <dbReference type="NCBI Taxonomy" id="500"/>
    <lineage>
        <taxon>Bacteria</taxon>
        <taxon>Pseudomonadati</taxon>
        <taxon>Thermomicrobiota</taxon>
        <taxon>Thermomicrobia</taxon>
        <taxon>Thermomicrobiales</taxon>
        <taxon>Thermomicrobiaceae</taxon>
        <taxon>Thermomicrobium</taxon>
    </lineage>
</organism>
<evidence type="ECO:0000259" key="2">
    <source>
        <dbReference type="Pfam" id="PF00144"/>
    </source>
</evidence>
<dbReference type="InterPro" id="IPR012338">
    <property type="entry name" value="Beta-lactam/transpept-like"/>
</dbReference>
<dbReference type="PANTHER" id="PTHR43283">
    <property type="entry name" value="BETA-LACTAMASE-RELATED"/>
    <property type="match status" value="1"/>
</dbReference>
<dbReference type="SUPFAM" id="SSF56601">
    <property type="entry name" value="beta-lactamase/transpeptidase-like"/>
    <property type="match status" value="1"/>
</dbReference>